<reference evidence="9 10" key="1">
    <citation type="submission" date="2014-04" db="EMBL/GenBank/DDBJ databases">
        <authorList>
            <consortium name="DOE Joint Genome Institute"/>
            <person name="Kuo A."/>
            <person name="Kohler A."/>
            <person name="Nagy L.G."/>
            <person name="Floudas D."/>
            <person name="Copeland A."/>
            <person name="Barry K.W."/>
            <person name="Cichocki N."/>
            <person name="Veneault-Fourrey C."/>
            <person name="LaButti K."/>
            <person name="Lindquist E.A."/>
            <person name="Lipzen A."/>
            <person name="Lundell T."/>
            <person name="Morin E."/>
            <person name="Murat C."/>
            <person name="Sun H."/>
            <person name="Tunlid A."/>
            <person name="Henrissat B."/>
            <person name="Grigoriev I.V."/>
            <person name="Hibbett D.S."/>
            <person name="Martin F."/>
            <person name="Nordberg H.P."/>
            <person name="Cantor M.N."/>
            <person name="Hua S.X."/>
        </authorList>
    </citation>
    <scope>NUCLEOTIDE SEQUENCE [LARGE SCALE GENOMIC DNA]</scope>
    <source>
        <strain evidence="9 10">Foug A</strain>
    </source>
</reference>
<dbReference type="OrthoDB" id="2505440at2759"/>
<dbReference type="FunCoup" id="A0A0C2ZU36">
    <property type="interactions" value="188"/>
</dbReference>
<dbReference type="PANTHER" id="PTHR13215">
    <property type="entry name" value="RNA POLYMERASE II TRANSCRIPTIONAL COACTIVATOR"/>
    <property type="match status" value="1"/>
</dbReference>
<evidence type="ECO:0000256" key="2">
    <source>
        <dbReference type="ARBA" id="ARBA00009001"/>
    </source>
</evidence>
<gene>
    <name evidence="9" type="ORF">SCLCIDRAFT_1212692</name>
</gene>
<proteinExistence type="inferred from homology"/>
<evidence type="ECO:0000256" key="6">
    <source>
        <dbReference type="ARBA" id="ARBA00023242"/>
    </source>
</evidence>
<dbReference type="STRING" id="1036808.A0A0C2ZU36"/>
<feature type="region of interest" description="Disordered" evidence="7">
    <location>
        <begin position="1"/>
        <end position="43"/>
    </location>
</feature>
<dbReference type="EMBL" id="KN822025">
    <property type="protein sequence ID" value="KIM65013.1"/>
    <property type="molecule type" value="Genomic_DNA"/>
</dbReference>
<accession>A0A0C2ZU36</accession>
<dbReference type="Gene3D" id="2.30.31.10">
    <property type="entry name" value="Transcriptional Coactivator Pc4, Chain A"/>
    <property type="match status" value="1"/>
</dbReference>
<evidence type="ECO:0000313" key="10">
    <source>
        <dbReference type="Proteomes" id="UP000053989"/>
    </source>
</evidence>
<organism evidence="9 10">
    <name type="scientific">Scleroderma citrinum Foug A</name>
    <dbReference type="NCBI Taxonomy" id="1036808"/>
    <lineage>
        <taxon>Eukaryota</taxon>
        <taxon>Fungi</taxon>
        <taxon>Dikarya</taxon>
        <taxon>Basidiomycota</taxon>
        <taxon>Agaricomycotina</taxon>
        <taxon>Agaricomycetes</taxon>
        <taxon>Agaricomycetidae</taxon>
        <taxon>Boletales</taxon>
        <taxon>Sclerodermatineae</taxon>
        <taxon>Sclerodermataceae</taxon>
        <taxon>Scleroderma</taxon>
    </lineage>
</organism>
<dbReference type="GO" id="GO:0005634">
    <property type="term" value="C:nucleus"/>
    <property type="evidence" value="ECO:0007669"/>
    <property type="project" value="UniProtKB-SubCell"/>
</dbReference>
<dbReference type="Pfam" id="PF02229">
    <property type="entry name" value="PC4"/>
    <property type="match status" value="1"/>
</dbReference>
<keyword evidence="10" id="KW-1185">Reference proteome</keyword>
<evidence type="ECO:0000313" key="9">
    <source>
        <dbReference type="EMBL" id="KIM65013.1"/>
    </source>
</evidence>
<dbReference type="InParanoid" id="A0A0C2ZU36"/>
<dbReference type="InterPro" id="IPR009044">
    <property type="entry name" value="ssDNA-bd_transcriptional_reg"/>
</dbReference>
<evidence type="ECO:0000256" key="1">
    <source>
        <dbReference type="ARBA" id="ARBA00004123"/>
    </source>
</evidence>
<sequence length="135" mass="15063">MPKRKVEEQPKEDQSGSSSDGEPVKPSKSKQTAKKTAKKPKIGIVEGNEELQVATSHKEAKTLTNAEGDKYVDLGKKKRATVRTFKGKVFLDIREYFGPDNDEKPGKKGISLHLEQWDTLKSNISAIDSFFAEKK</sequence>
<comment type="similarity">
    <text evidence="2">Belongs to the transcriptional coactivator PC4 family.</text>
</comment>
<dbReference type="GO" id="GO:0003677">
    <property type="term" value="F:DNA binding"/>
    <property type="evidence" value="ECO:0007669"/>
    <property type="project" value="UniProtKB-KW"/>
</dbReference>
<dbReference type="GO" id="GO:0060261">
    <property type="term" value="P:positive regulation of transcription initiation by RNA polymerase II"/>
    <property type="evidence" value="ECO:0007669"/>
    <property type="project" value="InterPro"/>
</dbReference>
<dbReference type="InterPro" id="IPR003173">
    <property type="entry name" value="PC4_C"/>
</dbReference>
<dbReference type="AlphaFoldDB" id="A0A0C2ZU36"/>
<comment type="subcellular location">
    <subcellularLocation>
        <location evidence="1">Nucleus</location>
    </subcellularLocation>
</comment>
<keyword evidence="6" id="KW-0539">Nucleus</keyword>
<keyword evidence="4" id="KW-0238">DNA-binding</keyword>
<evidence type="ECO:0000256" key="5">
    <source>
        <dbReference type="ARBA" id="ARBA00023163"/>
    </source>
</evidence>
<dbReference type="GO" id="GO:0003713">
    <property type="term" value="F:transcription coactivator activity"/>
    <property type="evidence" value="ECO:0007669"/>
    <property type="project" value="InterPro"/>
</dbReference>
<feature type="domain" description="Transcriptional coactivator p15 (PC4) C-terminal" evidence="8">
    <location>
        <begin position="73"/>
        <end position="123"/>
    </location>
</feature>
<protein>
    <recommendedName>
        <fullName evidence="8">Transcriptional coactivator p15 (PC4) C-terminal domain-containing protein</fullName>
    </recommendedName>
</protein>
<keyword evidence="3" id="KW-0805">Transcription regulation</keyword>
<dbReference type="HOGENOM" id="CLU_104273_1_0_1"/>
<name>A0A0C2ZU36_9AGAM</name>
<keyword evidence="5" id="KW-0804">Transcription</keyword>
<feature type="compositionally biased region" description="Basic residues" evidence="7">
    <location>
        <begin position="27"/>
        <end position="41"/>
    </location>
</feature>
<evidence type="ECO:0000256" key="3">
    <source>
        <dbReference type="ARBA" id="ARBA00023015"/>
    </source>
</evidence>
<evidence type="ECO:0000256" key="7">
    <source>
        <dbReference type="SAM" id="MobiDB-lite"/>
    </source>
</evidence>
<dbReference type="Proteomes" id="UP000053989">
    <property type="component" value="Unassembled WGS sequence"/>
</dbReference>
<reference evidence="10" key="2">
    <citation type="submission" date="2015-01" db="EMBL/GenBank/DDBJ databases">
        <title>Evolutionary Origins and Diversification of the Mycorrhizal Mutualists.</title>
        <authorList>
            <consortium name="DOE Joint Genome Institute"/>
            <consortium name="Mycorrhizal Genomics Consortium"/>
            <person name="Kohler A."/>
            <person name="Kuo A."/>
            <person name="Nagy L.G."/>
            <person name="Floudas D."/>
            <person name="Copeland A."/>
            <person name="Barry K.W."/>
            <person name="Cichocki N."/>
            <person name="Veneault-Fourrey C."/>
            <person name="LaButti K."/>
            <person name="Lindquist E.A."/>
            <person name="Lipzen A."/>
            <person name="Lundell T."/>
            <person name="Morin E."/>
            <person name="Murat C."/>
            <person name="Riley R."/>
            <person name="Ohm R."/>
            <person name="Sun H."/>
            <person name="Tunlid A."/>
            <person name="Henrissat B."/>
            <person name="Grigoriev I.V."/>
            <person name="Hibbett D.S."/>
            <person name="Martin F."/>
        </authorList>
    </citation>
    <scope>NUCLEOTIDE SEQUENCE [LARGE SCALE GENOMIC DNA]</scope>
    <source>
        <strain evidence="10">Foug A</strain>
    </source>
</reference>
<dbReference type="SUPFAM" id="SSF54447">
    <property type="entry name" value="ssDNA-binding transcriptional regulator domain"/>
    <property type="match status" value="1"/>
</dbReference>
<evidence type="ECO:0000256" key="4">
    <source>
        <dbReference type="ARBA" id="ARBA00023125"/>
    </source>
</evidence>
<dbReference type="InterPro" id="IPR045125">
    <property type="entry name" value="Sub1/Tcp4-like"/>
</dbReference>
<feature type="compositionally biased region" description="Basic and acidic residues" evidence="7">
    <location>
        <begin position="1"/>
        <end position="14"/>
    </location>
</feature>
<evidence type="ECO:0000259" key="8">
    <source>
        <dbReference type="Pfam" id="PF02229"/>
    </source>
</evidence>